<dbReference type="PROSITE" id="PS50280">
    <property type="entry name" value="SET"/>
    <property type="match status" value="1"/>
</dbReference>
<dbReference type="InterPro" id="IPR046341">
    <property type="entry name" value="SET_dom_sf"/>
</dbReference>
<keyword evidence="2" id="KW-0949">S-adenosyl-L-methionine</keyword>
<organism evidence="5">
    <name type="scientific">Candidatus Kentrum sp. MB</name>
    <dbReference type="NCBI Taxonomy" id="2138164"/>
    <lineage>
        <taxon>Bacteria</taxon>
        <taxon>Pseudomonadati</taxon>
        <taxon>Pseudomonadota</taxon>
        <taxon>Gammaproteobacteria</taxon>
        <taxon>Candidatus Kentrum</taxon>
    </lineage>
</organism>
<feature type="domain" description="SET" evidence="3">
    <location>
        <begin position="3"/>
        <end position="100"/>
    </location>
</feature>
<reference evidence="5" key="1">
    <citation type="submission" date="2019-02" db="EMBL/GenBank/DDBJ databases">
        <authorList>
            <person name="Gruber-Vodicka R. H."/>
            <person name="Seah K. B. B."/>
        </authorList>
    </citation>
    <scope>NUCLEOTIDE SEQUENCE</scope>
    <source>
        <strain evidence="5">BECK_BZ197</strain>
    </source>
</reference>
<dbReference type="PROSITE" id="PS50868">
    <property type="entry name" value="POST_SET"/>
    <property type="match status" value="1"/>
</dbReference>
<evidence type="ECO:0008006" key="6">
    <source>
        <dbReference type="Google" id="ProtNLM"/>
    </source>
</evidence>
<dbReference type="GO" id="GO:0016740">
    <property type="term" value="F:transferase activity"/>
    <property type="evidence" value="ECO:0007669"/>
    <property type="project" value="UniProtKB-KW"/>
</dbReference>
<evidence type="ECO:0000313" key="5">
    <source>
        <dbReference type="EMBL" id="VFK26269.1"/>
    </source>
</evidence>
<evidence type="ECO:0000259" key="4">
    <source>
        <dbReference type="PROSITE" id="PS50868"/>
    </source>
</evidence>
<dbReference type="AlphaFoldDB" id="A0A450XAC1"/>
<dbReference type="PANTHER" id="PTHR12350">
    <property type="entry name" value="HISTONE-LYSINE N-METHYLTRANSFERASE-RELATED"/>
    <property type="match status" value="1"/>
</dbReference>
<dbReference type="Pfam" id="PF00856">
    <property type="entry name" value="SET"/>
    <property type="match status" value="1"/>
</dbReference>
<dbReference type="InterPro" id="IPR001214">
    <property type="entry name" value="SET_dom"/>
</dbReference>
<proteinExistence type="predicted"/>
<gene>
    <name evidence="5" type="ORF">BECKMB1821G_GA0114241_101945</name>
</gene>
<dbReference type="SUPFAM" id="SSF82199">
    <property type="entry name" value="SET domain"/>
    <property type="match status" value="1"/>
</dbReference>
<sequence>MNDGYELKTTGNRGEGVFATRDFVPGETIMVGRILKRFAENNSHAAQIGENEFVLHSGIIHKINHSCEPNCGIRVNETGAHDVIVRKPIATGEELTIDYAMRNYRIEFFPERCLCGAPNCRGRITGWKDLPEARKREYQGFVASYLLELDKKYAHQA</sequence>
<name>A0A450XAC1_9GAMM</name>
<dbReference type="InterPro" id="IPR053201">
    <property type="entry name" value="Flavunoidine_N-MTase"/>
</dbReference>
<dbReference type="CDD" id="cd20071">
    <property type="entry name" value="SET_SMYD"/>
    <property type="match status" value="1"/>
</dbReference>
<evidence type="ECO:0000259" key="3">
    <source>
        <dbReference type="PROSITE" id="PS50280"/>
    </source>
</evidence>
<accession>A0A450XAC1</accession>
<dbReference type="Gene3D" id="2.170.270.10">
    <property type="entry name" value="SET domain"/>
    <property type="match status" value="1"/>
</dbReference>
<protein>
    <recommendedName>
        <fullName evidence="6">SET domain-containing protein</fullName>
    </recommendedName>
</protein>
<evidence type="ECO:0000256" key="1">
    <source>
        <dbReference type="ARBA" id="ARBA00022679"/>
    </source>
</evidence>
<dbReference type="EMBL" id="CAADFO010000019">
    <property type="protein sequence ID" value="VFK26269.1"/>
    <property type="molecule type" value="Genomic_DNA"/>
</dbReference>
<dbReference type="InterPro" id="IPR003616">
    <property type="entry name" value="Post-SET_dom"/>
</dbReference>
<dbReference type="SMART" id="SM00317">
    <property type="entry name" value="SET"/>
    <property type="match status" value="1"/>
</dbReference>
<evidence type="ECO:0000256" key="2">
    <source>
        <dbReference type="ARBA" id="ARBA00022691"/>
    </source>
</evidence>
<feature type="domain" description="Post-SET" evidence="4">
    <location>
        <begin position="109"/>
        <end position="125"/>
    </location>
</feature>
<keyword evidence="1" id="KW-0808">Transferase</keyword>
<dbReference type="PANTHER" id="PTHR12350:SF19">
    <property type="entry name" value="SET DOMAIN-CONTAINING PROTEIN"/>
    <property type="match status" value="1"/>
</dbReference>